<dbReference type="GO" id="GO:0000981">
    <property type="term" value="F:DNA-binding transcription factor activity, RNA polymerase II-specific"/>
    <property type="evidence" value="ECO:0007669"/>
    <property type="project" value="TreeGrafter"/>
</dbReference>
<evidence type="ECO:0000313" key="4">
    <source>
        <dbReference type="Proteomes" id="UP000095751"/>
    </source>
</evidence>
<accession>A0A1E7FEH0</accession>
<evidence type="ECO:0000313" key="3">
    <source>
        <dbReference type="EMBL" id="OEU16534.1"/>
    </source>
</evidence>
<dbReference type="AlphaFoldDB" id="A0A1E7FEH0"/>
<dbReference type="Gene3D" id="1.10.10.60">
    <property type="entry name" value="Homeodomain-like"/>
    <property type="match status" value="2"/>
</dbReference>
<dbReference type="PROSITE" id="PS50090">
    <property type="entry name" value="MYB_LIKE"/>
    <property type="match status" value="2"/>
</dbReference>
<evidence type="ECO:0000259" key="2">
    <source>
        <dbReference type="PROSITE" id="PS51294"/>
    </source>
</evidence>
<dbReference type="SMART" id="SM00717">
    <property type="entry name" value="SANT"/>
    <property type="match status" value="2"/>
</dbReference>
<evidence type="ECO:0000259" key="1">
    <source>
        <dbReference type="PROSITE" id="PS50090"/>
    </source>
</evidence>
<dbReference type="Proteomes" id="UP000095751">
    <property type="component" value="Unassembled WGS sequence"/>
</dbReference>
<feature type="non-terminal residue" evidence="3">
    <location>
        <position position="1"/>
    </location>
</feature>
<protein>
    <submittedName>
        <fullName evidence="3">C-myb-like transcription factor</fullName>
    </submittedName>
</protein>
<organism evidence="3 4">
    <name type="scientific">Fragilariopsis cylindrus CCMP1102</name>
    <dbReference type="NCBI Taxonomy" id="635003"/>
    <lineage>
        <taxon>Eukaryota</taxon>
        <taxon>Sar</taxon>
        <taxon>Stramenopiles</taxon>
        <taxon>Ochrophyta</taxon>
        <taxon>Bacillariophyta</taxon>
        <taxon>Bacillariophyceae</taxon>
        <taxon>Bacillariophycidae</taxon>
        <taxon>Bacillariales</taxon>
        <taxon>Bacillariaceae</taxon>
        <taxon>Fragilariopsis</taxon>
    </lineage>
</organism>
<dbReference type="OrthoDB" id="47994at2759"/>
<feature type="non-terminal residue" evidence="3">
    <location>
        <position position="96"/>
    </location>
</feature>
<dbReference type="InterPro" id="IPR017930">
    <property type="entry name" value="Myb_dom"/>
</dbReference>
<feature type="domain" description="Myb-like" evidence="1">
    <location>
        <begin position="50"/>
        <end position="96"/>
    </location>
</feature>
<dbReference type="KEGG" id="fcy:FRACYDRAFT_164828"/>
<dbReference type="CDD" id="cd00167">
    <property type="entry name" value="SANT"/>
    <property type="match status" value="2"/>
</dbReference>
<dbReference type="InterPro" id="IPR001005">
    <property type="entry name" value="SANT/Myb"/>
</dbReference>
<sequence>SKEDNLVQTKMKELGPHKPNWSRLSSQLNEAFGSTRTGKQCRERWLNGLRPGIKKGSWTEEEVIKIRYFHTTFGPRWSTMAELMDNRTDNDIKNKW</sequence>
<feature type="domain" description="Myb-like" evidence="1">
    <location>
        <begin position="1"/>
        <end position="49"/>
    </location>
</feature>
<dbReference type="PANTHER" id="PTHR45614">
    <property type="entry name" value="MYB PROTEIN-RELATED"/>
    <property type="match status" value="1"/>
</dbReference>
<dbReference type="InterPro" id="IPR050560">
    <property type="entry name" value="MYB_TF"/>
</dbReference>
<dbReference type="SUPFAM" id="SSF46689">
    <property type="entry name" value="Homeodomain-like"/>
    <property type="match status" value="1"/>
</dbReference>
<name>A0A1E7FEH0_9STRA</name>
<dbReference type="InParanoid" id="A0A1E7FEH0"/>
<dbReference type="GO" id="GO:0000978">
    <property type="term" value="F:RNA polymerase II cis-regulatory region sequence-specific DNA binding"/>
    <property type="evidence" value="ECO:0007669"/>
    <property type="project" value="TreeGrafter"/>
</dbReference>
<dbReference type="Pfam" id="PF13921">
    <property type="entry name" value="Myb_DNA-bind_6"/>
    <property type="match status" value="1"/>
</dbReference>
<dbReference type="GO" id="GO:0005634">
    <property type="term" value="C:nucleus"/>
    <property type="evidence" value="ECO:0007669"/>
    <property type="project" value="TreeGrafter"/>
</dbReference>
<dbReference type="InterPro" id="IPR009057">
    <property type="entry name" value="Homeodomain-like_sf"/>
</dbReference>
<dbReference type="PANTHER" id="PTHR45614:SF274">
    <property type="entry name" value="MYB-LIKE DNA-BINDING PROTEIN"/>
    <property type="match status" value="1"/>
</dbReference>
<gene>
    <name evidence="3" type="ORF">FRACYDRAFT_164828</name>
</gene>
<proteinExistence type="predicted"/>
<dbReference type="EMBL" id="KV784358">
    <property type="protein sequence ID" value="OEU16534.1"/>
    <property type="molecule type" value="Genomic_DNA"/>
</dbReference>
<keyword evidence="4" id="KW-1185">Reference proteome</keyword>
<feature type="domain" description="HTH myb-type" evidence="2">
    <location>
        <begin position="50"/>
        <end position="96"/>
    </location>
</feature>
<reference evidence="3 4" key="1">
    <citation type="submission" date="2016-09" db="EMBL/GenBank/DDBJ databases">
        <title>Extensive genetic diversity and differential bi-allelic expression allows diatom success in the polar Southern Ocean.</title>
        <authorList>
            <consortium name="DOE Joint Genome Institute"/>
            <person name="Mock T."/>
            <person name="Otillar R.P."/>
            <person name="Strauss J."/>
            <person name="Dupont C."/>
            <person name="Frickenhaus S."/>
            <person name="Maumus F."/>
            <person name="Mcmullan M."/>
            <person name="Sanges R."/>
            <person name="Schmutz J."/>
            <person name="Toseland A."/>
            <person name="Valas R."/>
            <person name="Veluchamy A."/>
            <person name="Ward B.J."/>
            <person name="Allen A."/>
            <person name="Barry K."/>
            <person name="Falciatore A."/>
            <person name="Ferrante M."/>
            <person name="Fortunato A.E."/>
            <person name="Gloeckner G."/>
            <person name="Gruber A."/>
            <person name="Hipkin R."/>
            <person name="Janech M."/>
            <person name="Kroth P."/>
            <person name="Leese F."/>
            <person name="Lindquist E."/>
            <person name="Lyon B.R."/>
            <person name="Martin J."/>
            <person name="Mayer C."/>
            <person name="Parker M."/>
            <person name="Quesneville H."/>
            <person name="Raymond J."/>
            <person name="Uhlig C."/>
            <person name="Valentin K.U."/>
            <person name="Worden A.Z."/>
            <person name="Armbrust E.V."/>
            <person name="Bowler C."/>
            <person name="Green B."/>
            <person name="Moulton V."/>
            <person name="Van Oosterhout C."/>
            <person name="Grigoriev I."/>
        </authorList>
    </citation>
    <scope>NUCLEOTIDE SEQUENCE [LARGE SCALE GENOMIC DNA]</scope>
    <source>
        <strain evidence="3 4">CCMP1102</strain>
    </source>
</reference>
<dbReference type="PROSITE" id="PS51294">
    <property type="entry name" value="HTH_MYB"/>
    <property type="match status" value="1"/>
</dbReference>